<sequence length="95" mass="10684">MKFLVIWKLEITRLSTDMMKTVMQVADHARPLEEQGKIIGRYHIVGSHGGAWIYDVESNDELEILLARSPVYNFASYQVLPLADMSSLPVAPPPS</sequence>
<dbReference type="InterPro" id="IPR026029">
    <property type="entry name" value="MLI_dom"/>
</dbReference>
<dbReference type="Pfam" id="PF02426">
    <property type="entry name" value="MIase"/>
    <property type="match status" value="1"/>
</dbReference>
<organism evidence="2">
    <name type="scientific">uncultured Acidimicrobiales bacterium</name>
    <dbReference type="NCBI Taxonomy" id="310071"/>
    <lineage>
        <taxon>Bacteria</taxon>
        <taxon>Bacillati</taxon>
        <taxon>Actinomycetota</taxon>
        <taxon>Acidimicrobiia</taxon>
        <taxon>Acidimicrobiales</taxon>
        <taxon>environmental samples</taxon>
    </lineage>
</organism>
<reference evidence="2" key="1">
    <citation type="submission" date="2020-02" db="EMBL/GenBank/DDBJ databases">
        <authorList>
            <person name="Meier V. D."/>
        </authorList>
    </citation>
    <scope>NUCLEOTIDE SEQUENCE</scope>
    <source>
        <strain evidence="2">AVDCRST_MAG76</strain>
    </source>
</reference>
<dbReference type="InterPro" id="IPR011008">
    <property type="entry name" value="Dimeric_a/b-barrel"/>
</dbReference>
<dbReference type="Gene3D" id="3.30.70.1060">
    <property type="entry name" value="Dimeric alpha+beta barrel"/>
    <property type="match status" value="1"/>
</dbReference>
<proteinExistence type="predicted"/>
<dbReference type="SUPFAM" id="SSF54909">
    <property type="entry name" value="Dimeric alpha+beta barrel"/>
    <property type="match status" value="1"/>
</dbReference>
<evidence type="ECO:0000313" key="2">
    <source>
        <dbReference type="EMBL" id="CAA9237530.1"/>
    </source>
</evidence>
<dbReference type="EMBL" id="CADCSZ010000097">
    <property type="protein sequence ID" value="CAA9237530.1"/>
    <property type="molecule type" value="Genomic_DNA"/>
</dbReference>
<evidence type="ECO:0000259" key="1">
    <source>
        <dbReference type="Pfam" id="PF02426"/>
    </source>
</evidence>
<dbReference type="AlphaFoldDB" id="A0A6J4HZS7"/>
<feature type="domain" description="Muconolactone isomerase" evidence="1">
    <location>
        <begin position="1"/>
        <end position="84"/>
    </location>
</feature>
<gene>
    <name evidence="2" type="ORF">AVDCRST_MAG76-1588</name>
</gene>
<name>A0A6J4HZS7_9ACTN</name>
<protein>
    <recommendedName>
        <fullName evidence="1">Muconolactone isomerase domain-containing protein</fullName>
    </recommendedName>
</protein>
<accession>A0A6J4HZS7</accession>